<dbReference type="OrthoDB" id="8445115at2"/>
<dbReference type="RefSeq" id="WP_146573437.1">
    <property type="nucleotide sequence ID" value="NZ_CP042306.1"/>
</dbReference>
<gene>
    <name evidence="3" type="ORF">FPZ24_15355</name>
</gene>
<dbReference type="Pfam" id="PF13550">
    <property type="entry name" value="Phage-tail_3"/>
    <property type="match status" value="1"/>
</dbReference>
<protein>
    <submittedName>
        <fullName evidence="3">Uncharacterized protein</fullName>
    </submittedName>
</protein>
<evidence type="ECO:0000313" key="4">
    <source>
        <dbReference type="Proteomes" id="UP000315673"/>
    </source>
</evidence>
<accession>A0A5B8LMR4</accession>
<feature type="domain" description="Rcc01698-like C-terminal" evidence="2">
    <location>
        <begin position="476"/>
        <end position="571"/>
    </location>
</feature>
<dbReference type="InterPro" id="IPR032876">
    <property type="entry name" value="J_dom"/>
</dbReference>
<reference evidence="3 4" key="1">
    <citation type="submission" date="2019-07" db="EMBL/GenBank/DDBJ databases">
        <title>Full genome sequence of Sphingomonas sp. 4R-6-7(HKS19).</title>
        <authorList>
            <person name="Im W.-T."/>
        </authorList>
    </citation>
    <scope>NUCLEOTIDE SEQUENCE [LARGE SCALE GENOMIC DNA]</scope>
    <source>
        <strain evidence="3 4">HKS19</strain>
    </source>
</reference>
<dbReference type="EMBL" id="CP042306">
    <property type="protein sequence ID" value="QDZ08672.1"/>
    <property type="molecule type" value="Genomic_DNA"/>
</dbReference>
<dbReference type="AlphaFoldDB" id="A0A5B8LMR4"/>
<evidence type="ECO:0000259" key="2">
    <source>
        <dbReference type="Pfam" id="PF23666"/>
    </source>
</evidence>
<dbReference type="Proteomes" id="UP000315673">
    <property type="component" value="Chromosome"/>
</dbReference>
<sequence length="716" mass="73201">MATLILTAVGTAIGGPIGGAIGALVGQRIDGEIFKPKGREGPRLTDLKLQTSSYDSQIPRVIGTMRVAGCVIWSTDLIESRATSHHKGQPTTTTYSYSASFAVLLSGRAVQGVGRIWADGNLLRGSAGDFKVATGFRLHLGGEDQTADPLIASIEGAGVTPAHRGAAYAVFENMPLGDFGNRIPSLTFELIADAGPVNVARIAAEVAGGAIVDGGTTATLDGFSAYGGSARAVVEMLASASGARFAADAGALTMTDAASPVATVTDGGFAASSEKATRRTIAAIERAPKTLSLAYYDPARDYQTGVQHARRPGAGTRDDRVDLPAALGAAAAKALAETLMRRAETERETRTVALPADAAGIAPGALVAITGESGQWRVTEAALEAMVTTLTCVRVTPASPISGASPGRALPAPDRVAGTTILHVAELPSLGDSPLIAPRLSVMANGTGAGWRRAALLYSLDDGASWRDGGETAAPAIIGSLVSVLAAAPATLVDLVNDAVVDLARPDMMLSGADDAALDRGGNLALVGDELLQFGRAEQLGAARWRLSHLWRGRRGTEAAAGTQVIGDRFVLLAPDAVAGIDLPVAAIGSTVRVLASGIGDGGGPVETDCVIGGASVRPPSPAQVRVMLVAGVPTVTWVRRSRAGFRWIDGGDVPLAEETEAYRVTIAPLVAAGRGVTTGDRLCPLDPGEAVSGTIVEIRQIGTFGESPPARIILL</sequence>
<feature type="domain" description="Tip attachment protein J" evidence="1">
    <location>
        <begin position="228"/>
        <end position="380"/>
    </location>
</feature>
<evidence type="ECO:0000313" key="3">
    <source>
        <dbReference type="EMBL" id="QDZ08672.1"/>
    </source>
</evidence>
<organism evidence="3 4">
    <name type="scientific">Sphingomonas panacisoli</name>
    <dbReference type="NCBI Taxonomy" id="1813879"/>
    <lineage>
        <taxon>Bacteria</taxon>
        <taxon>Pseudomonadati</taxon>
        <taxon>Pseudomonadota</taxon>
        <taxon>Alphaproteobacteria</taxon>
        <taxon>Sphingomonadales</taxon>
        <taxon>Sphingomonadaceae</taxon>
        <taxon>Sphingomonas</taxon>
    </lineage>
</organism>
<dbReference type="Pfam" id="PF23666">
    <property type="entry name" value="Rcc01698_C"/>
    <property type="match status" value="1"/>
</dbReference>
<evidence type="ECO:0000259" key="1">
    <source>
        <dbReference type="Pfam" id="PF13550"/>
    </source>
</evidence>
<keyword evidence="4" id="KW-1185">Reference proteome</keyword>
<dbReference type="InterPro" id="IPR056490">
    <property type="entry name" value="Rcc01698_C"/>
</dbReference>
<proteinExistence type="predicted"/>
<dbReference type="KEGG" id="spai:FPZ24_15355"/>
<name>A0A5B8LMR4_9SPHN</name>